<dbReference type="AlphaFoldDB" id="A0A9D2MJN9"/>
<feature type="domain" description="L-asparaginase N-terminal" evidence="3">
    <location>
        <begin position="2"/>
        <end position="149"/>
    </location>
</feature>
<evidence type="ECO:0000256" key="1">
    <source>
        <dbReference type="PIRSR" id="PIRSR001220-1"/>
    </source>
</evidence>
<keyword evidence="4" id="KW-0378">Hydrolase</keyword>
<evidence type="ECO:0000313" key="4">
    <source>
        <dbReference type="EMBL" id="HJB74748.1"/>
    </source>
</evidence>
<sequence length="325" mass="34305">MKIRVLLTGGTIGSAVKNGAISPFGSPAEKLEADYRRRGGRAELDFVSPFTILSEDLCADDLNTLTESVRRACESGFEKLIICHGTDTLQYSAAAVLYALAGKRCTAVFVSAAKPLESSETNGYENFCAAAAFLENTDMPGVFAAYQNAGQPARILPAARLALHPEGGDALHCLNGACAAVYQSGKIYSDPSYLPAQSRSLDFPVRFETFSGIEVVTAVPGSAYAPCGKKIRAVLFKPYHSGTLHTAGAAFRAFCQNAKSRGIPLFAADILPGAQYATSLAFADLGIIPLEGAAFATTYIKIWLAAGKSGAELETFVKTSYAGEI</sequence>
<dbReference type="Pfam" id="PF00710">
    <property type="entry name" value="Asparaginase"/>
    <property type="match status" value="1"/>
</dbReference>
<dbReference type="InterPro" id="IPR036152">
    <property type="entry name" value="Asp/glu_Ase-like_sf"/>
</dbReference>
<dbReference type="InterPro" id="IPR037152">
    <property type="entry name" value="L-asparaginase_N_sf"/>
</dbReference>
<dbReference type="GO" id="GO:0004067">
    <property type="term" value="F:asparaginase activity"/>
    <property type="evidence" value="ECO:0007669"/>
    <property type="project" value="UniProtKB-UniRule"/>
</dbReference>
<dbReference type="InterPro" id="IPR006034">
    <property type="entry name" value="Asparaginase/glutaminase-like"/>
</dbReference>
<organism evidence="4 5">
    <name type="scientific">Candidatus Eubacterium faecale</name>
    <dbReference type="NCBI Taxonomy" id="2838568"/>
    <lineage>
        <taxon>Bacteria</taxon>
        <taxon>Bacillati</taxon>
        <taxon>Bacillota</taxon>
        <taxon>Clostridia</taxon>
        <taxon>Eubacteriales</taxon>
        <taxon>Eubacteriaceae</taxon>
        <taxon>Eubacterium</taxon>
    </lineage>
</organism>
<comment type="caution">
    <text evidence="4">The sequence shown here is derived from an EMBL/GenBank/DDBJ whole genome shotgun (WGS) entry which is preliminary data.</text>
</comment>
<evidence type="ECO:0000256" key="2">
    <source>
        <dbReference type="PIRSR" id="PIRSR001220-2"/>
    </source>
</evidence>
<dbReference type="PANTHER" id="PTHR11707:SF28">
    <property type="entry name" value="60 KDA LYSOPHOSPHOLIPASE"/>
    <property type="match status" value="1"/>
</dbReference>
<reference evidence="4" key="1">
    <citation type="journal article" date="2021" name="PeerJ">
        <title>Extensive microbial diversity within the chicken gut microbiome revealed by metagenomics and culture.</title>
        <authorList>
            <person name="Gilroy R."/>
            <person name="Ravi A."/>
            <person name="Getino M."/>
            <person name="Pursley I."/>
            <person name="Horton D.L."/>
            <person name="Alikhan N.F."/>
            <person name="Baker D."/>
            <person name="Gharbi K."/>
            <person name="Hall N."/>
            <person name="Watson M."/>
            <person name="Adriaenssens E.M."/>
            <person name="Foster-Nyarko E."/>
            <person name="Jarju S."/>
            <person name="Secka A."/>
            <person name="Antonio M."/>
            <person name="Oren A."/>
            <person name="Chaudhuri R.R."/>
            <person name="La Ragione R."/>
            <person name="Hildebrand F."/>
            <person name="Pallen M.J."/>
        </authorList>
    </citation>
    <scope>NUCLEOTIDE SEQUENCE</scope>
    <source>
        <strain evidence="4">CHK188-16595</strain>
    </source>
</reference>
<feature type="binding site" evidence="2">
    <location>
        <position position="54"/>
    </location>
    <ligand>
        <name>substrate</name>
    </ligand>
</feature>
<dbReference type="EC" id="3.5.1.1" evidence="4"/>
<dbReference type="InterPro" id="IPR027473">
    <property type="entry name" value="L-asparaginase_C"/>
</dbReference>
<protein>
    <submittedName>
        <fullName evidence="4">Asparaginase</fullName>
        <ecNumber evidence="4">3.5.1.1</ecNumber>
    </submittedName>
</protein>
<name>A0A9D2MJN9_9FIRM</name>
<dbReference type="InterPro" id="IPR027474">
    <property type="entry name" value="L-asparaginase_N"/>
</dbReference>
<feature type="active site" description="O-isoaspartyl threonine intermediate" evidence="1">
    <location>
        <position position="11"/>
    </location>
</feature>
<gene>
    <name evidence="4" type="ORF">IAA37_03635</name>
</gene>
<dbReference type="Gene3D" id="3.40.50.1170">
    <property type="entry name" value="L-asparaginase, N-terminal domain"/>
    <property type="match status" value="1"/>
</dbReference>
<feature type="binding site" evidence="2">
    <location>
        <begin position="86"/>
        <end position="87"/>
    </location>
    <ligand>
        <name>substrate</name>
    </ligand>
</feature>
<reference evidence="4" key="2">
    <citation type="submission" date="2021-04" db="EMBL/GenBank/DDBJ databases">
        <authorList>
            <person name="Gilroy R."/>
        </authorList>
    </citation>
    <scope>NUCLEOTIDE SEQUENCE</scope>
    <source>
        <strain evidence="4">CHK188-16595</strain>
    </source>
</reference>
<dbReference type="PIRSF" id="PIRSF500176">
    <property type="entry name" value="L_ASNase"/>
    <property type="match status" value="1"/>
</dbReference>
<evidence type="ECO:0000259" key="3">
    <source>
        <dbReference type="Pfam" id="PF00710"/>
    </source>
</evidence>
<accession>A0A9D2MJN9</accession>
<dbReference type="SUPFAM" id="SSF53774">
    <property type="entry name" value="Glutaminase/Asparaginase"/>
    <property type="match status" value="1"/>
</dbReference>
<dbReference type="Gene3D" id="3.40.50.40">
    <property type="match status" value="1"/>
</dbReference>
<dbReference type="PIRSF" id="PIRSF001220">
    <property type="entry name" value="L-ASNase_gatD"/>
    <property type="match status" value="1"/>
</dbReference>
<dbReference type="PROSITE" id="PS51732">
    <property type="entry name" value="ASN_GLN_ASE_3"/>
    <property type="match status" value="1"/>
</dbReference>
<dbReference type="EMBL" id="DWXN01000008">
    <property type="protein sequence ID" value="HJB74748.1"/>
    <property type="molecule type" value="Genomic_DNA"/>
</dbReference>
<dbReference type="PRINTS" id="PR00139">
    <property type="entry name" value="ASNGLNASE"/>
</dbReference>
<dbReference type="PANTHER" id="PTHR11707">
    <property type="entry name" value="L-ASPARAGINASE"/>
    <property type="match status" value="1"/>
</dbReference>
<evidence type="ECO:0000313" key="5">
    <source>
        <dbReference type="Proteomes" id="UP000823877"/>
    </source>
</evidence>
<dbReference type="Proteomes" id="UP000823877">
    <property type="component" value="Unassembled WGS sequence"/>
</dbReference>
<dbReference type="SMART" id="SM00870">
    <property type="entry name" value="Asparaginase"/>
    <property type="match status" value="1"/>
</dbReference>
<proteinExistence type="predicted"/>